<protein>
    <recommendedName>
        <fullName evidence="4 12">Phosphoribosylamine--glycine ligase</fullName>
        <ecNumber evidence="4 12">6.3.4.13</ecNumber>
    </recommendedName>
    <alternativeName>
        <fullName evidence="12">GARS</fullName>
    </alternativeName>
    <alternativeName>
        <fullName evidence="10 12">Glycinamide ribonucleotide synthetase</fullName>
    </alternativeName>
    <alternativeName>
        <fullName evidence="11 12">Phosphoribosylglycinamide synthetase</fullName>
    </alternativeName>
</protein>
<dbReference type="Pfam" id="PF01071">
    <property type="entry name" value="GARS_A"/>
    <property type="match status" value="1"/>
</dbReference>
<dbReference type="InterPro" id="IPR020559">
    <property type="entry name" value="PRibGlycinamide_synth_CS"/>
</dbReference>
<dbReference type="GO" id="GO:0004637">
    <property type="term" value="F:phosphoribosylamine-glycine ligase activity"/>
    <property type="evidence" value="ECO:0007669"/>
    <property type="project" value="UniProtKB-UniRule"/>
</dbReference>
<dbReference type="InterPro" id="IPR020562">
    <property type="entry name" value="PRibGlycinamide_synth_N"/>
</dbReference>
<dbReference type="InterPro" id="IPR016185">
    <property type="entry name" value="PreATP-grasp_dom_sf"/>
</dbReference>
<evidence type="ECO:0000313" key="16">
    <source>
        <dbReference type="Proteomes" id="UP000030528"/>
    </source>
</evidence>
<dbReference type="PROSITE" id="PS00184">
    <property type="entry name" value="GARS"/>
    <property type="match status" value="1"/>
</dbReference>
<evidence type="ECO:0000256" key="6">
    <source>
        <dbReference type="ARBA" id="ARBA00022741"/>
    </source>
</evidence>
<evidence type="ECO:0000256" key="1">
    <source>
        <dbReference type="ARBA" id="ARBA00001936"/>
    </source>
</evidence>
<evidence type="ECO:0000256" key="13">
    <source>
        <dbReference type="PROSITE-ProRule" id="PRU00409"/>
    </source>
</evidence>
<dbReference type="Proteomes" id="UP000030528">
    <property type="component" value="Unassembled WGS sequence"/>
</dbReference>
<dbReference type="Pfam" id="PF02844">
    <property type="entry name" value="GARS_N"/>
    <property type="match status" value="1"/>
</dbReference>
<feature type="domain" description="ATP-grasp" evidence="14">
    <location>
        <begin position="106"/>
        <end position="312"/>
    </location>
</feature>
<dbReference type="InterPro" id="IPR011761">
    <property type="entry name" value="ATP-grasp"/>
</dbReference>
<dbReference type="InterPro" id="IPR000115">
    <property type="entry name" value="PRibGlycinamide_synth"/>
</dbReference>
<dbReference type="GO" id="GO:0046872">
    <property type="term" value="F:metal ion binding"/>
    <property type="evidence" value="ECO:0007669"/>
    <property type="project" value="InterPro"/>
</dbReference>
<keyword evidence="5 12" id="KW-0436">Ligase</keyword>
<evidence type="ECO:0000256" key="9">
    <source>
        <dbReference type="ARBA" id="ARBA00038345"/>
    </source>
</evidence>
<dbReference type="SUPFAM" id="SSF52440">
    <property type="entry name" value="PreATP-grasp domain"/>
    <property type="match status" value="1"/>
</dbReference>
<dbReference type="PANTHER" id="PTHR43472:SF1">
    <property type="entry name" value="PHOSPHORIBOSYLAMINE--GLYCINE LIGASE, CHLOROPLASTIC"/>
    <property type="match status" value="1"/>
</dbReference>
<dbReference type="STRING" id="1385510.GCA_000425205_03386"/>
<evidence type="ECO:0000256" key="4">
    <source>
        <dbReference type="ARBA" id="ARBA00013255"/>
    </source>
</evidence>
<dbReference type="SMART" id="SM01210">
    <property type="entry name" value="GARS_C"/>
    <property type="match status" value="1"/>
</dbReference>
<evidence type="ECO:0000313" key="15">
    <source>
        <dbReference type="EMBL" id="KGX90235.1"/>
    </source>
</evidence>
<evidence type="ECO:0000256" key="11">
    <source>
        <dbReference type="ARBA" id="ARBA00042864"/>
    </source>
</evidence>
<evidence type="ECO:0000259" key="14">
    <source>
        <dbReference type="PROSITE" id="PS50975"/>
    </source>
</evidence>
<sequence length="421" mass="45936">MNVLVIGRGGREHSLVQKFAESDDVMTVYVAPGNEGMVEGMPVPIMERDIDGLIEFVKENGIDWTFVGPEQPLMDGIVDAFEREGLKIFGPTEAAARIEGSKAYAKQLMKEAGIPSASYEAFDDYEEAVSYLQKQPLPIVIKADGLAAGKGVVIVQTFDQGKAVLEDMLLNNGFGVAGQSVVIEEFLEGEEFSLHAFVNGSAVYPLLPAQDHKRVFDGDEGPNTGGMGAYAPVPHLSVDDIQAALQGVVQPMAEKMEQEGHPFKGVLYAGLIVTRDGVKVIEFNARFGDPETQVLLPLLETDLVTVLDHVERKQPLTLAWKDATCMGVVVAAKGYPGPYEKDIEIPALFTEDTFLIHAATKRMINRYMSDGGRVLLVGSVAKSLQEARANVYRHLDSASFRDRFHYRTDIGARALKASAFE</sequence>
<evidence type="ECO:0000256" key="3">
    <source>
        <dbReference type="ARBA" id="ARBA00005174"/>
    </source>
</evidence>
<dbReference type="SUPFAM" id="SSF56059">
    <property type="entry name" value="Glutathione synthetase ATP-binding domain-like"/>
    <property type="match status" value="1"/>
</dbReference>
<comment type="similarity">
    <text evidence="9 12">Belongs to the GARS family.</text>
</comment>
<dbReference type="GO" id="GO:0005524">
    <property type="term" value="F:ATP binding"/>
    <property type="evidence" value="ECO:0007669"/>
    <property type="project" value="UniProtKB-UniRule"/>
</dbReference>
<keyword evidence="7 12" id="KW-0658">Purine biosynthesis</keyword>
<dbReference type="InterPro" id="IPR037123">
    <property type="entry name" value="PRibGlycinamide_synth_C_sf"/>
</dbReference>
<evidence type="ECO:0000256" key="8">
    <source>
        <dbReference type="ARBA" id="ARBA00022840"/>
    </source>
</evidence>
<reference evidence="15 16" key="1">
    <citation type="submission" date="2013-08" db="EMBL/GenBank/DDBJ databases">
        <authorList>
            <person name="Huang J."/>
            <person name="Wang G."/>
        </authorList>
    </citation>
    <scope>NUCLEOTIDE SEQUENCE [LARGE SCALE GENOMIC DNA]</scope>
    <source>
        <strain evidence="15 16">JSM 076056</strain>
    </source>
</reference>
<name>A0A0A5GGJ2_9BACI</name>
<dbReference type="OrthoDB" id="9807240at2"/>
<dbReference type="InterPro" id="IPR011054">
    <property type="entry name" value="Rudment_hybrid_motif"/>
</dbReference>
<dbReference type="GO" id="GO:0009113">
    <property type="term" value="P:purine nucleobase biosynthetic process"/>
    <property type="evidence" value="ECO:0007669"/>
    <property type="project" value="InterPro"/>
</dbReference>
<dbReference type="AlphaFoldDB" id="A0A0A5GGJ2"/>
<evidence type="ECO:0000256" key="5">
    <source>
        <dbReference type="ARBA" id="ARBA00022598"/>
    </source>
</evidence>
<comment type="cofactor">
    <cofactor evidence="2">
        <name>Mg(2+)</name>
        <dbReference type="ChEBI" id="CHEBI:18420"/>
    </cofactor>
</comment>
<comment type="caution">
    <text evidence="15">The sequence shown here is derived from an EMBL/GenBank/DDBJ whole genome shotgun (WGS) entry which is preliminary data.</text>
</comment>
<proteinExistence type="inferred from homology"/>
<dbReference type="HAMAP" id="MF_00138">
    <property type="entry name" value="GARS"/>
    <property type="match status" value="1"/>
</dbReference>
<dbReference type="UniPathway" id="UPA00074">
    <property type="reaction ID" value="UER00125"/>
</dbReference>
<comment type="pathway">
    <text evidence="3 12">Purine metabolism; IMP biosynthesis via de novo pathway; N(1)-(5-phospho-D-ribosyl)glycinamide from 5-phospho-alpha-D-ribose 1-diphosphate: step 2/2.</text>
</comment>
<dbReference type="Gene3D" id="3.90.600.10">
    <property type="entry name" value="Phosphoribosylglycinamide synthetase, C-terminal domain"/>
    <property type="match status" value="1"/>
</dbReference>
<dbReference type="InterPro" id="IPR020561">
    <property type="entry name" value="PRibGlycinamid_synth_ATP-grasp"/>
</dbReference>
<dbReference type="EC" id="6.3.4.13" evidence="4 12"/>
<dbReference type="Gene3D" id="3.30.1490.20">
    <property type="entry name" value="ATP-grasp fold, A domain"/>
    <property type="match status" value="1"/>
</dbReference>
<dbReference type="GO" id="GO:0006189">
    <property type="term" value="P:'de novo' IMP biosynthetic process"/>
    <property type="evidence" value="ECO:0007669"/>
    <property type="project" value="UniProtKB-UniRule"/>
</dbReference>
<evidence type="ECO:0000256" key="12">
    <source>
        <dbReference type="HAMAP-Rule" id="MF_00138"/>
    </source>
</evidence>
<dbReference type="Gene3D" id="3.40.50.20">
    <property type="match status" value="1"/>
</dbReference>
<dbReference type="EMBL" id="AVPE01000016">
    <property type="protein sequence ID" value="KGX90235.1"/>
    <property type="molecule type" value="Genomic_DNA"/>
</dbReference>
<accession>A0A0A5GGJ2</accession>
<dbReference type="PROSITE" id="PS50975">
    <property type="entry name" value="ATP_GRASP"/>
    <property type="match status" value="1"/>
</dbReference>
<comment type="cofactor">
    <cofactor evidence="1">
        <name>Mn(2+)</name>
        <dbReference type="ChEBI" id="CHEBI:29035"/>
    </cofactor>
</comment>
<dbReference type="InterPro" id="IPR013815">
    <property type="entry name" value="ATP_grasp_subdomain_1"/>
</dbReference>
<keyword evidence="8 13" id="KW-0067">ATP-binding</keyword>
<dbReference type="NCBIfam" id="TIGR00877">
    <property type="entry name" value="purD"/>
    <property type="match status" value="1"/>
</dbReference>
<evidence type="ECO:0000256" key="7">
    <source>
        <dbReference type="ARBA" id="ARBA00022755"/>
    </source>
</evidence>
<organism evidence="15 16">
    <name type="scientific">Pontibacillus halophilus JSM 076056 = DSM 19796</name>
    <dbReference type="NCBI Taxonomy" id="1385510"/>
    <lineage>
        <taxon>Bacteria</taxon>
        <taxon>Bacillati</taxon>
        <taxon>Bacillota</taxon>
        <taxon>Bacilli</taxon>
        <taxon>Bacillales</taxon>
        <taxon>Bacillaceae</taxon>
        <taxon>Pontibacillus</taxon>
    </lineage>
</organism>
<dbReference type="RefSeq" id="WP_026801580.1">
    <property type="nucleotide sequence ID" value="NZ_AULI01000019.1"/>
</dbReference>
<keyword evidence="6 13" id="KW-0547">Nucleotide-binding</keyword>
<evidence type="ECO:0000256" key="10">
    <source>
        <dbReference type="ARBA" id="ARBA00042242"/>
    </source>
</evidence>
<gene>
    <name evidence="12" type="primary">purD</name>
    <name evidence="15" type="ORF">N781_08295</name>
</gene>
<dbReference type="Gene3D" id="3.30.470.20">
    <property type="entry name" value="ATP-grasp fold, B domain"/>
    <property type="match status" value="1"/>
</dbReference>
<dbReference type="SMART" id="SM01209">
    <property type="entry name" value="GARS_A"/>
    <property type="match status" value="1"/>
</dbReference>
<dbReference type="InterPro" id="IPR020560">
    <property type="entry name" value="PRibGlycinamide_synth_C-dom"/>
</dbReference>
<dbReference type="SUPFAM" id="SSF51246">
    <property type="entry name" value="Rudiment single hybrid motif"/>
    <property type="match status" value="1"/>
</dbReference>
<evidence type="ECO:0000256" key="2">
    <source>
        <dbReference type="ARBA" id="ARBA00001946"/>
    </source>
</evidence>
<keyword evidence="16" id="KW-1185">Reference proteome</keyword>
<comment type="catalytic activity">
    <reaction evidence="12">
        <text>5-phospho-beta-D-ribosylamine + glycine + ATP = N(1)-(5-phospho-beta-D-ribosyl)glycinamide + ADP + phosphate + H(+)</text>
        <dbReference type="Rhea" id="RHEA:17453"/>
        <dbReference type="ChEBI" id="CHEBI:15378"/>
        <dbReference type="ChEBI" id="CHEBI:30616"/>
        <dbReference type="ChEBI" id="CHEBI:43474"/>
        <dbReference type="ChEBI" id="CHEBI:57305"/>
        <dbReference type="ChEBI" id="CHEBI:58681"/>
        <dbReference type="ChEBI" id="CHEBI:143788"/>
        <dbReference type="ChEBI" id="CHEBI:456216"/>
        <dbReference type="EC" id="6.3.4.13"/>
    </reaction>
</comment>
<dbReference type="eggNOG" id="COG0151">
    <property type="taxonomic scope" value="Bacteria"/>
</dbReference>
<dbReference type="Pfam" id="PF02843">
    <property type="entry name" value="GARS_C"/>
    <property type="match status" value="1"/>
</dbReference>
<dbReference type="PANTHER" id="PTHR43472">
    <property type="entry name" value="PHOSPHORIBOSYLAMINE--GLYCINE LIGASE"/>
    <property type="match status" value="1"/>
</dbReference>